<protein>
    <recommendedName>
        <fullName evidence="3">LSM domain-containing protein</fullName>
    </recommendedName>
</protein>
<dbReference type="VEuPathDB" id="FungiDB:PHYBLDRAFT_150038"/>
<organism evidence="1 2">
    <name type="scientific">Phycomyces blakesleeanus (strain ATCC 8743b / DSM 1359 / FGSC 10004 / NBRC 33097 / NRRL 1555)</name>
    <dbReference type="NCBI Taxonomy" id="763407"/>
    <lineage>
        <taxon>Eukaryota</taxon>
        <taxon>Fungi</taxon>
        <taxon>Fungi incertae sedis</taxon>
        <taxon>Mucoromycota</taxon>
        <taxon>Mucoromycotina</taxon>
        <taxon>Mucoromycetes</taxon>
        <taxon>Mucorales</taxon>
        <taxon>Phycomycetaceae</taxon>
        <taxon>Phycomyces</taxon>
    </lineage>
</organism>
<gene>
    <name evidence="1" type="ORF">PHYBLDRAFT_150038</name>
</gene>
<sequence length="88" mass="9982">MSDSHQKLRSRYLSFWLNVTKEMPMATLEMHGNTTVQGKLCGTDSQNNRFRIDQLESPIGVYDHVVVRGSDGCKIIVTRLCPELLEVS</sequence>
<dbReference type="Gene3D" id="2.30.30.100">
    <property type="match status" value="1"/>
</dbReference>
<dbReference type="InterPro" id="IPR020338">
    <property type="entry name" value="SMN_gemin7"/>
</dbReference>
<evidence type="ECO:0000313" key="1">
    <source>
        <dbReference type="EMBL" id="OAD69038.1"/>
    </source>
</evidence>
<accession>A0A167KWB7</accession>
<dbReference type="Proteomes" id="UP000077315">
    <property type="component" value="Unassembled WGS sequence"/>
</dbReference>
<dbReference type="RefSeq" id="XP_018287078.1">
    <property type="nucleotide sequence ID" value="XM_018432385.1"/>
</dbReference>
<evidence type="ECO:0000313" key="2">
    <source>
        <dbReference type="Proteomes" id="UP000077315"/>
    </source>
</evidence>
<dbReference type="InParanoid" id="A0A167KWB7"/>
<dbReference type="EMBL" id="KV440993">
    <property type="protein sequence ID" value="OAD69038.1"/>
    <property type="molecule type" value="Genomic_DNA"/>
</dbReference>
<proteinExistence type="predicted"/>
<dbReference type="GO" id="GO:0034719">
    <property type="term" value="C:SMN-Sm protein complex"/>
    <property type="evidence" value="ECO:0007669"/>
    <property type="project" value="InterPro"/>
</dbReference>
<reference evidence="2" key="1">
    <citation type="submission" date="2015-06" db="EMBL/GenBank/DDBJ databases">
        <title>Expansion of signal transduction pathways in fungi by whole-genome duplication.</title>
        <authorList>
            <consortium name="DOE Joint Genome Institute"/>
            <person name="Corrochano L.M."/>
            <person name="Kuo A."/>
            <person name="Marcet-Houben M."/>
            <person name="Polaino S."/>
            <person name="Salamov A."/>
            <person name="Villalobos J.M."/>
            <person name="Alvarez M.I."/>
            <person name="Avalos J."/>
            <person name="Benito E.P."/>
            <person name="Benoit I."/>
            <person name="Burger G."/>
            <person name="Camino L.P."/>
            <person name="Canovas D."/>
            <person name="Cerda-Olmedo E."/>
            <person name="Cheng J.-F."/>
            <person name="Dominguez A."/>
            <person name="Elias M."/>
            <person name="Eslava A.P."/>
            <person name="Glaser F."/>
            <person name="Grimwood J."/>
            <person name="Gutierrez G."/>
            <person name="Heitman J."/>
            <person name="Henrissat B."/>
            <person name="Iturriaga E.A."/>
            <person name="Lang B.F."/>
            <person name="Lavin J.L."/>
            <person name="Lee S."/>
            <person name="Li W."/>
            <person name="Lindquist E."/>
            <person name="Lopez-Garcia S."/>
            <person name="Luque E.M."/>
            <person name="Marcos A.T."/>
            <person name="Martin J."/>
            <person name="McCluskey K."/>
            <person name="Medina H.R."/>
            <person name="Miralles-Duran A."/>
            <person name="Miyazaki A."/>
            <person name="Munoz-Torres E."/>
            <person name="Oguiza J.A."/>
            <person name="Ohm R."/>
            <person name="Olmedo M."/>
            <person name="Orejas M."/>
            <person name="Ortiz-Castellanos L."/>
            <person name="Pisabarro A.G."/>
            <person name="Rodriguez-Romero J."/>
            <person name="Ruiz-Herrera J."/>
            <person name="Ruiz-Vazquez R."/>
            <person name="Sanz C."/>
            <person name="Schackwitz W."/>
            <person name="Schmutz J."/>
            <person name="Shahriari M."/>
            <person name="Shelest E."/>
            <person name="Silva-Franco F."/>
            <person name="Soanes D."/>
            <person name="Syed K."/>
            <person name="Tagua V.G."/>
            <person name="Talbot N.J."/>
            <person name="Thon M."/>
            <person name="De vries R.P."/>
            <person name="Wiebenga A."/>
            <person name="Yadav J.S."/>
            <person name="Braun E.L."/>
            <person name="Baker S."/>
            <person name="Garre V."/>
            <person name="Horwitz B."/>
            <person name="Torres-Martinez S."/>
            <person name="Idnurm A."/>
            <person name="Herrera-Estrella A."/>
            <person name="Gabaldon T."/>
            <person name="Grigoriev I.V."/>
        </authorList>
    </citation>
    <scope>NUCLEOTIDE SEQUENCE [LARGE SCALE GENOMIC DNA]</scope>
    <source>
        <strain evidence="2">NRRL 1555(-)</strain>
    </source>
</reference>
<dbReference type="OrthoDB" id="70763at2759"/>
<dbReference type="GeneID" id="28993291"/>
<dbReference type="Pfam" id="PF11095">
    <property type="entry name" value="Gemin7"/>
    <property type="match status" value="1"/>
</dbReference>
<keyword evidence="2" id="KW-1185">Reference proteome</keyword>
<dbReference type="AlphaFoldDB" id="A0A167KWB7"/>
<name>A0A167KWB7_PHYB8</name>
<evidence type="ECO:0008006" key="3">
    <source>
        <dbReference type="Google" id="ProtNLM"/>
    </source>
</evidence>